<evidence type="ECO:0000313" key="2">
    <source>
        <dbReference type="Proteomes" id="UP000190897"/>
    </source>
</evidence>
<sequence>MNQQIIPKSLRNAFTRFSALQSEEEKKEFWKEMARNKDQFAPGTLDMEIEKGLIALSDRVDELLKKVKQAV</sequence>
<dbReference type="EMBL" id="FUZA01000006">
    <property type="protein sequence ID" value="SKC11242.1"/>
    <property type="molecule type" value="Genomic_DNA"/>
</dbReference>
<evidence type="ECO:0000313" key="1">
    <source>
        <dbReference type="EMBL" id="SKC11242.1"/>
    </source>
</evidence>
<keyword evidence="2" id="KW-1185">Reference proteome</keyword>
<gene>
    <name evidence="1" type="ORF">SAMN05660293_04377</name>
</gene>
<name>A0A1T5GS15_9BACT</name>
<dbReference type="OrthoDB" id="9869636at2"/>
<dbReference type="Proteomes" id="UP000190897">
    <property type="component" value="Unassembled WGS sequence"/>
</dbReference>
<protein>
    <submittedName>
        <fullName evidence="1">Uncharacterized protein</fullName>
    </submittedName>
</protein>
<dbReference type="RefSeq" id="WP_082216846.1">
    <property type="nucleotide sequence ID" value="NZ_FUZA01000006.1"/>
</dbReference>
<reference evidence="2" key="1">
    <citation type="submission" date="2017-02" db="EMBL/GenBank/DDBJ databases">
        <authorList>
            <person name="Varghese N."/>
            <person name="Submissions S."/>
        </authorList>
    </citation>
    <scope>NUCLEOTIDE SEQUENCE [LARGE SCALE GENOMIC DNA]</scope>
    <source>
        <strain evidence="2">DSM 22270</strain>
    </source>
</reference>
<organism evidence="1 2">
    <name type="scientific">Dyadobacter psychrophilus</name>
    <dbReference type="NCBI Taxonomy" id="651661"/>
    <lineage>
        <taxon>Bacteria</taxon>
        <taxon>Pseudomonadati</taxon>
        <taxon>Bacteroidota</taxon>
        <taxon>Cytophagia</taxon>
        <taxon>Cytophagales</taxon>
        <taxon>Spirosomataceae</taxon>
        <taxon>Dyadobacter</taxon>
    </lineage>
</organism>
<proteinExistence type="predicted"/>
<dbReference type="STRING" id="651661.SAMN05660293_04377"/>
<accession>A0A1T5GS15</accession>
<dbReference type="AlphaFoldDB" id="A0A1T5GS15"/>